<reference evidence="2" key="1">
    <citation type="journal article" date="2020" name="Stud. Mycol.">
        <title>101 Dothideomycetes genomes: a test case for predicting lifestyles and emergence of pathogens.</title>
        <authorList>
            <person name="Haridas S."/>
            <person name="Albert R."/>
            <person name="Binder M."/>
            <person name="Bloem J."/>
            <person name="Labutti K."/>
            <person name="Salamov A."/>
            <person name="Andreopoulos B."/>
            <person name="Baker S."/>
            <person name="Barry K."/>
            <person name="Bills G."/>
            <person name="Bluhm B."/>
            <person name="Cannon C."/>
            <person name="Castanera R."/>
            <person name="Culley D."/>
            <person name="Daum C."/>
            <person name="Ezra D."/>
            <person name="Gonzalez J."/>
            <person name="Henrissat B."/>
            <person name="Kuo A."/>
            <person name="Liang C."/>
            <person name="Lipzen A."/>
            <person name="Lutzoni F."/>
            <person name="Magnuson J."/>
            <person name="Mondo S."/>
            <person name="Nolan M."/>
            <person name="Ohm R."/>
            <person name="Pangilinan J."/>
            <person name="Park H.-J."/>
            <person name="Ramirez L."/>
            <person name="Alfaro M."/>
            <person name="Sun H."/>
            <person name="Tritt A."/>
            <person name="Yoshinaga Y."/>
            <person name="Zwiers L.-H."/>
            <person name="Turgeon B."/>
            <person name="Goodwin S."/>
            <person name="Spatafora J."/>
            <person name="Crous P."/>
            <person name="Grigoriev I."/>
        </authorList>
    </citation>
    <scope>NUCLEOTIDE SEQUENCE</scope>
    <source>
        <strain evidence="2">CBS 125425</strain>
    </source>
</reference>
<dbReference type="Gene3D" id="1.25.40.20">
    <property type="entry name" value="Ankyrin repeat-containing domain"/>
    <property type="match status" value="1"/>
</dbReference>
<evidence type="ECO:0000313" key="3">
    <source>
        <dbReference type="Proteomes" id="UP000799444"/>
    </source>
</evidence>
<gene>
    <name evidence="2" type="ORF">EJ04DRAFT_451934</name>
</gene>
<organism evidence="2 3">
    <name type="scientific">Polyplosphaeria fusca</name>
    <dbReference type="NCBI Taxonomy" id="682080"/>
    <lineage>
        <taxon>Eukaryota</taxon>
        <taxon>Fungi</taxon>
        <taxon>Dikarya</taxon>
        <taxon>Ascomycota</taxon>
        <taxon>Pezizomycotina</taxon>
        <taxon>Dothideomycetes</taxon>
        <taxon>Pleosporomycetidae</taxon>
        <taxon>Pleosporales</taxon>
        <taxon>Tetraplosphaeriaceae</taxon>
        <taxon>Polyplosphaeria</taxon>
    </lineage>
</organism>
<dbReference type="InterPro" id="IPR002110">
    <property type="entry name" value="Ankyrin_rpt"/>
</dbReference>
<accession>A0A9P4QLJ3</accession>
<keyword evidence="1" id="KW-0040">ANK repeat</keyword>
<evidence type="ECO:0008006" key="4">
    <source>
        <dbReference type="Google" id="ProtNLM"/>
    </source>
</evidence>
<evidence type="ECO:0000313" key="2">
    <source>
        <dbReference type="EMBL" id="KAF2727144.1"/>
    </source>
</evidence>
<dbReference type="Pfam" id="PF13637">
    <property type="entry name" value="Ank_4"/>
    <property type="match status" value="1"/>
</dbReference>
<dbReference type="SUPFAM" id="SSF48403">
    <property type="entry name" value="Ankyrin repeat"/>
    <property type="match status" value="1"/>
</dbReference>
<dbReference type="Proteomes" id="UP000799444">
    <property type="component" value="Unassembled WGS sequence"/>
</dbReference>
<feature type="non-terminal residue" evidence="2">
    <location>
        <position position="1"/>
    </location>
</feature>
<dbReference type="InterPro" id="IPR036770">
    <property type="entry name" value="Ankyrin_rpt-contain_sf"/>
</dbReference>
<sequence>GHPRIVRTLLNKGANVNAQSGYYGNALQAASEGGHEAVVKLWRALDNVAAKARPAPVLRGT</sequence>
<proteinExistence type="predicted"/>
<feature type="repeat" description="ANK" evidence="1">
    <location>
        <begin position="1"/>
        <end position="21"/>
    </location>
</feature>
<evidence type="ECO:0000256" key="1">
    <source>
        <dbReference type="PROSITE-ProRule" id="PRU00023"/>
    </source>
</evidence>
<protein>
    <recommendedName>
        <fullName evidence="4">Ankyrin</fullName>
    </recommendedName>
</protein>
<name>A0A9P4QLJ3_9PLEO</name>
<keyword evidence="3" id="KW-1185">Reference proteome</keyword>
<comment type="caution">
    <text evidence="2">The sequence shown here is derived from an EMBL/GenBank/DDBJ whole genome shotgun (WGS) entry which is preliminary data.</text>
</comment>
<dbReference type="OrthoDB" id="4772757at2759"/>
<dbReference type="AlphaFoldDB" id="A0A9P4QLJ3"/>
<dbReference type="PROSITE" id="PS50088">
    <property type="entry name" value="ANK_REPEAT"/>
    <property type="match status" value="1"/>
</dbReference>
<dbReference type="EMBL" id="ML996352">
    <property type="protein sequence ID" value="KAF2727144.1"/>
    <property type="molecule type" value="Genomic_DNA"/>
</dbReference>